<protein>
    <submittedName>
        <fullName evidence="2">Uncharacterized protein</fullName>
    </submittedName>
</protein>
<sequence length="299" mass="33943">MSKNQPSSSATLQKVERGRRASSSARPHFRPIPRKDEFAPYEQAVIDAGYPWVRTNPLIPTWMSPGRDPRPQTIPDRLNAHGHHGINTHLIIQGDLTLNKIKKFFGQDTVSALTLSSEIDAPKEFSVAPHEMYSGTTQQSCRFVEGRRNLSPSSARRYMSRNSLEWVDKTGRAVHGDERDYVLKQLDSAEFNTAFDFKVMQRVATCTFKEDNQVTRSMRQWFLREWNDPDVQAAKGDLRPAIHPLQPPQPPQAQEQRDHVMDDCDDGSDGSDDEQGPDGDDGSDVLIKAFQEWLSLRNK</sequence>
<keyword evidence="3" id="KW-1185">Reference proteome</keyword>
<feature type="compositionally biased region" description="Polar residues" evidence="1">
    <location>
        <begin position="1"/>
        <end position="12"/>
    </location>
</feature>
<dbReference type="Proteomes" id="UP001583177">
    <property type="component" value="Unassembled WGS sequence"/>
</dbReference>
<name>A0ABR3XTJ5_9PEZI</name>
<proteinExistence type="predicted"/>
<feature type="region of interest" description="Disordered" evidence="1">
    <location>
        <begin position="1"/>
        <end position="34"/>
    </location>
</feature>
<evidence type="ECO:0000256" key="1">
    <source>
        <dbReference type="SAM" id="MobiDB-lite"/>
    </source>
</evidence>
<reference evidence="2 3" key="1">
    <citation type="journal article" date="2024" name="IMA Fungus">
        <title>IMA Genome - F19 : A genome assembly and annotation guide to empower mycologists, including annotated draft genome sequences of Ceratocystis pirilliformis, Diaporthe australafricana, Fusarium ophioides, Paecilomyces lecythidis, and Sporothrix stenoceras.</title>
        <authorList>
            <person name="Aylward J."/>
            <person name="Wilson A.M."/>
            <person name="Visagie C.M."/>
            <person name="Spraker J."/>
            <person name="Barnes I."/>
            <person name="Buitendag C."/>
            <person name="Ceriani C."/>
            <person name="Del Mar Angel L."/>
            <person name="du Plessis D."/>
            <person name="Fuchs T."/>
            <person name="Gasser K."/>
            <person name="Kramer D."/>
            <person name="Li W."/>
            <person name="Munsamy K."/>
            <person name="Piso A."/>
            <person name="Price J.L."/>
            <person name="Sonnekus B."/>
            <person name="Thomas C."/>
            <person name="van der Nest A."/>
            <person name="van Dijk A."/>
            <person name="van Heerden A."/>
            <person name="van Vuuren N."/>
            <person name="Yilmaz N."/>
            <person name="Duong T.A."/>
            <person name="van der Merwe N.A."/>
            <person name="Wingfield M.J."/>
            <person name="Wingfield B.D."/>
        </authorList>
    </citation>
    <scope>NUCLEOTIDE SEQUENCE [LARGE SCALE GENOMIC DNA]</scope>
    <source>
        <strain evidence="2 3">CMW 18300</strain>
    </source>
</reference>
<feature type="region of interest" description="Disordered" evidence="1">
    <location>
        <begin position="240"/>
        <end position="285"/>
    </location>
</feature>
<dbReference type="EMBL" id="JAWRVE010000010">
    <property type="protein sequence ID" value="KAL1879310.1"/>
    <property type="molecule type" value="Genomic_DNA"/>
</dbReference>
<evidence type="ECO:0000313" key="3">
    <source>
        <dbReference type="Proteomes" id="UP001583177"/>
    </source>
</evidence>
<evidence type="ECO:0000313" key="2">
    <source>
        <dbReference type="EMBL" id="KAL1879310.1"/>
    </source>
</evidence>
<gene>
    <name evidence="2" type="ORF">Daus18300_001892</name>
</gene>
<comment type="caution">
    <text evidence="2">The sequence shown here is derived from an EMBL/GenBank/DDBJ whole genome shotgun (WGS) entry which is preliminary data.</text>
</comment>
<accession>A0ABR3XTJ5</accession>
<feature type="compositionally biased region" description="Acidic residues" evidence="1">
    <location>
        <begin position="263"/>
        <end position="283"/>
    </location>
</feature>
<organism evidence="2 3">
    <name type="scientific">Diaporthe australafricana</name>
    <dbReference type="NCBI Taxonomy" id="127596"/>
    <lineage>
        <taxon>Eukaryota</taxon>
        <taxon>Fungi</taxon>
        <taxon>Dikarya</taxon>
        <taxon>Ascomycota</taxon>
        <taxon>Pezizomycotina</taxon>
        <taxon>Sordariomycetes</taxon>
        <taxon>Sordariomycetidae</taxon>
        <taxon>Diaporthales</taxon>
        <taxon>Diaporthaceae</taxon>
        <taxon>Diaporthe</taxon>
    </lineage>
</organism>